<dbReference type="EMBL" id="CP032097">
    <property type="protein sequence ID" value="AXX95727.1"/>
    <property type="molecule type" value="Genomic_DNA"/>
</dbReference>
<evidence type="ECO:0000313" key="2">
    <source>
        <dbReference type="EMBL" id="RXI31401.1"/>
    </source>
</evidence>
<dbReference type="Proteomes" id="UP000290588">
    <property type="component" value="Unassembled WGS sequence"/>
</dbReference>
<evidence type="ECO:0000313" key="4">
    <source>
        <dbReference type="Proteomes" id="UP000290588"/>
    </source>
</evidence>
<protein>
    <submittedName>
        <fullName evidence="2">Uncharacterized protein</fullName>
    </submittedName>
</protein>
<dbReference type="EMBL" id="NXIG01000004">
    <property type="protein sequence ID" value="RXI31401.1"/>
    <property type="molecule type" value="Genomic_DNA"/>
</dbReference>
<keyword evidence="3" id="KW-1185">Reference proteome</keyword>
<reference evidence="1 3" key="2">
    <citation type="submission" date="2018-08" db="EMBL/GenBank/DDBJ databases">
        <title>Complete genome of the Arcobacter ellisii type strain LMG 26155.</title>
        <authorList>
            <person name="Miller W.G."/>
            <person name="Yee E."/>
            <person name="Bono J.L."/>
        </authorList>
    </citation>
    <scope>NUCLEOTIDE SEQUENCE [LARGE SCALE GENOMIC DNA]</scope>
    <source>
        <strain evidence="1 3">LMG 26155</strain>
    </source>
</reference>
<sequence length="208" mass="23565">MKLVNYQLQNQIEYLSDDKPNNFFKEYLQSILEDTSKPYYQRADYIGLSLNEIKNKIDCLTSDISDLQALKKKLTIALDIAKIQVADIFIANGIDRIDGNIISSLTLTNATSKTKDEIIIKNEEALINLGYVKFSVDIEAVEKALQTKEGKKELKKFVDVIPITITTPAKIKVNTKRTSANNTQTVETDEILLIEEQIEDYQSEKLVA</sequence>
<evidence type="ECO:0000313" key="3">
    <source>
        <dbReference type="Proteomes" id="UP000262582"/>
    </source>
</evidence>
<reference evidence="2 4" key="1">
    <citation type="submission" date="2017-09" db="EMBL/GenBank/DDBJ databases">
        <title>Genomics of the genus Arcobacter.</title>
        <authorList>
            <person name="Perez-Cataluna A."/>
            <person name="Figueras M.J."/>
            <person name="Salas-Masso N."/>
        </authorList>
    </citation>
    <scope>NUCLEOTIDE SEQUENCE [LARGE SCALE GENOMIC DNA]</scope>
    <source>
        <strain evidence="2 4">CECT 7837</strain>
    </source>
</reference>
<dbReference type="Proteomes" id="UP000262582">
    <property type="component" value="Chromosome"/>
</dbReference>
<proteinExistence type="predicted"/>
<name>A0A347UA49_9BACT</name>
<dbReference type="OrthoDB" id="5347874at2"/>
<dbReference type="KEGG" id="aell:AELL_2085"/>
<gene>
    <name evidence="1" type="ORF">AELL_2085</name>
    <name evidence="2" type="ORF">CP962_04615</name>
</gene>
<dbReference type="AlphaFoldDB" id="A0A347UA49"/>
<evidence type="ECO:0000313" key="1">
    <source>
        <dbReference type="EMBL" id="AXX95727.1"/>
    </source>
</evidence>
<dbReference type="RefSeq" id="WP_118917895.1">
    <property type="nucleotide sequence ID" value="NZ_CP032097.1"/>
</dbReference>
<organism evidence="2 4">
    <name type="scientific">Arcobacter ellisii</name>
    <dbReference type="NCBI Taxonomy" id="913109"/>
    <lineage>
        <taxon>Bacteria</taxon>
        <taxon>Pseudomonadati</taxon>
        <taxon>Campylobacterota</taxon>
        <taxon>Epsilonproteobacteria</taxon>
        <taxon>Campylobacterales</taxon>
        <taxon>Arcobacteraceae</taxon>
        <taxon>Arcobacter</taxon>
    </lineage>
</organism>
<accession>A0A347UA49</accession>